<dbReference type="Pfam" id="PF07969">
    <property type="entry name" value="Amidohydro_3"/>
    <property type="match status" value="1"/>
</dbReference>
<reference evidence="2 3" key="1">
    <citation type="submission" date="2018-11" db="EMBL/GenBank/DDBJ databases">
        <title>Chitinophaga lutea sp.nov., isolate from arsenic contaminated soil.</title>
        <authorList>
            <person name="Zong Y."/>
        </authorList>
    </citation>
    <scope>NUCLEOTIDE SEQUENCE [LARGE SCALE GENOMIC DNA]</scope>
    <source>
        <strain evidence="2 3">ZY74</strain>
    </source>
</reference>
<dbReference type="AlphaFoldDB" id="A0A3N4PZ59"/>
<dbReference type="SUPFAM" id="SSF51556">
    <property type="entry name" value="Metallo-dependent hydrolases"/>
    <property type="match status" value="1"/>
</dbReference>
<evidence type="ECO:0000313" key="3">
    <source>
        <dbReference type="Proteomes" id="UP000278351"/>
    </source>
</evidence>
<dbReference type="CDD" id="cd01300">
    <property type="entry name" value="YtcJ_like"/>
    <property type="match status" value="1"/>
</dbReference>
<dbReference type="Gene3D" id="3.10.310.70">
    <property type="match status" value="1"/>
</dbReference>
<evidence type="ECO:0000313" key="2">
    <source>
        <dbReference type="EMBL" id="RPE13258.1"/>
    </source>
</evidence>
<dbReference type="Gene3D" id="3.20.20.140">
    <property type="entry name" value="Metal-dependent hydrolases"/>
    <property type="match status" value="1"/>
</dbReference>
<sequence length="545" mass="59539">MLTRYSFPALLLLLLAACDRREKADLIVHHARIYTMDSANTVAAAMAIRNGEILAVGTNEFILERYEAADQQDAGGKAVYPGFNDAHAHFAGYAASLRTVDLRGTKSWAEVLERTKTFAAANPSGWVLGGGWDQNDWDNKSFPDKAGLDSLFPNTPVLLRRIDGHAAMANQAALDAAGVQPGQSLAGGTFETKNGRLTGLLVDNAIGRVSDKVPPPELPALIASLRKAEADLLAAGVTSLTDCGLSIPEMRLLDSLLQKDQLHLGLNIMLSDSEENISWLVKNGPYKNGRLQVRSVKFYGDGALGSRGACLLHDYSDKPGWKGFLLKDPAYFAKQAALLAGTDIQMCTHAIGDSANREILRIYASVLKGENDKRWRIEHAQVIDSADFGRFGENNIVPSVQPTHATSDMYWAGDRLGAQRVKYAYAFRRLLDQNGWIPLGTDFPVENINPLYTFYAAVARKDTSGYPKGGFQPENALSREDALRGMTIWPARAAFEEDKKGSLEPGKTADFVITSDDLMTVPEEKIPAIQILAAYIYGKARYSLK</sequence>
<dbReference type="InterPro" id="IPR011059">
    <property type="entry name" value="Metal-dep_hydrolase_composite"/>
</dbReference>
<dbReference type="Gene3D" id="2.30.40.10">
    <property type="entry name" value="Urease, subunit C, domain 1"/>
    <property type="match status" value="1"/>
</dbReference>
<protein>
    <submittedName>
        <fullName evidence="2">Amidohydrolase</fullName>
    </submittedName>
</protein>
<organism evidence="2 3">
    <name type="scientific">Chitinophaga lutea</name>
    <dbReference type="NCBI Taxonomy" id="2488634"/>
    <lineage>
        <taxon>Bacteria</taxon>
        <taxon>Pseudomonadati</taxon>
        <taxon>Bacteroidota</taxon>
        <taxon>Chitinophagia</taxon>
        <taxon>Chitinophagales</taxon>
        <taxon>Chitinophagaceae</taxon>
        <taxon>Chitinophaga</taxon>
    </lineage>
</organism>
<dbReference type="PROSITE" id="PS51257">
    <property type="entry name" value="PROKAR_LIPOPROTEIN"/>
    <property type="match status" value="1"/>
</dbReference>
<dbReference type="InterPro" id="IPR032466">
    <property type="entry name" value="Metal_Hydrolase"/>
</dbReference>
<comment type="caution">
    <text evidence="2">The sequence shown here is derived from an EMBL/GenBank/DDBJ whole genome shotgun (WGS) entry which is preliminary data.</text>
</comment>
<dbReference type="OrthoDB" id="9767366at2"/>
<dbReference type="PANTHER" id="PTHR22642:SF2">
    <property type="entry name" value="PROTEIN LONG AFTER FAR-RED 3"/>
    <property type="match status" value="1"/>
</dbReference>
<name>A0A3N4PZ59_9BACT</name>
<dbReference type="PANTHER" id="PTHR22642">
    <property type="entry name" value="IMIDAZOLONEPROPIONASE"/>
    <property type="match status" value="1"/>
</dbReference>
<accession>A0A3N4PZ59</accession>
<dbReference type="GO" id="GO:0016810">
    <property type="term" value="F:hydrolase activity, acting on carbon-nitrogen (but not peptide) bonds"/>
    <property type="evidence" value="ECO:0007669"/>
    <property type="project" value="InterPro"/>
</dbReference>
<dbReference type="InterPro" id="IPR033932">
    <property type="entry name" value="YtcJ-like"/>
</dbReference>
<gene>
    <name evidence="2" type="ORF">EGT74_06935</name>
</gene>
<evidence type="ECO:0000259" key="1">
    <source>
        <dbReference type="Pfam" id="PF07969"/>
    </source>
</evidence>
<keyword evidence="3" id="KW-1185">Reference proteome</keyword>
<dbReference type="SUPFAM" id="SSF51338">
    <property type="entry name" value="Composite domain of metallo-dependent hydrolases"/>
    <property type="match status" value="1"/>
</dbReference>
<proteinExistence type="predicted"/>
<feature type="domain" description="Amidohydrolase 3" evidence="1">
    <location>
        <begin position="73"/>
        <end position="539"/>
    </location>
</feature>
<dbReference type="InterPro" id="IPR013108">
    <property type="entry name" value="Amidohydro_3"/>
</dbReference>
<keyword evidence="2" id="KW-0378">Hydrolase</keyword>
<dbReference type="RefSeq" id="WP_123845776.1">
    <property type="nucleotide sequence ID" value="NZ_RPDH01000001.1"/>
</dbReference>
<dbReference type="Proteomes" id="UP000278351">
    <property type="component" value="Unassembled WGS sequence"/>
</dbReference>
<dbReference type="EMBL" id="RPDH01000001">
    <property type="protein sequence ID" value="RPE13258.1"/>
    <property type="molecule type" value="Genomic_DNA"/>
</dbReference>